<evidence type="ECO:0000259" key="2">
    <source>
        <dbReference type="Pfam" id="PF12849"/>
    </source>
</evidence>
<dbReference type="SUPFAM" id="SSF53850">
    <property type="entry name" value="Periplasmic binding protein-like II"/>
    <property type="match status" value="1"/>
</dbReference>
<evidence type="ECO:0000256" key="1">
    <source>
        <dbReference type="ARBA" id="ARBA00022729"/>
    </source>
</evidence>
<reference evidence="3 4" key="1">
    <citation type="submission" date="2019-11" db="EMBL/GenBank/DDBJ databases">
        <authorList>
            <person name="He Y."/>
        </authorList>
    </citation>
    <scope>NUCLEOTIDE SEQUENCE [LARGE SCALE GENOMIC DNA]</scope>
    <source>
        <strain evidence="3 4">SCSIO 58843</strain>
    </source>
</reference>
<protein>
    <recommendedName>
        <fullName evidence="2">PBP domain-containing protein</fullName>
    </recommendedName>
</protein>
<dbReference type="PANTHER" id="PTHR30570:SF1">
    <property type="entry name" value="PHOSPHATE-BINDING PROTEIN PSTS"/>
    <property type="match status" value="1"/>
</dbReference>
<gene>
    <name evidence="3" type="ORF">GH723_01940</name>
</gene>
<organism evidence="3 4">
    <name type="scientific">Actinomarinicola tropica</name>
    <dbReference type="NCBI Taxonomy" id="2789776"/>
    <lineage>
        <taxon>Bacteria</taxon>
        <taxon>Bacillati</taxon>
        <taxon>Actinomycetota</taxon>
        <taxon>Acidimicrobiia</taxon>
        <taxon>Acidimicrobiales</taxon>
        <taxon>Iamiaceae</taxon>
        <taxon>Actinomarinicola</taxon>
    </lineage>
</organism>
<sequence>MAITLAATIAATSCTSRGGDQLAGAVVVSGSSTVEPISVAVAEKFDAGAGSRVSLAVDGPGTGDGFELFCHGEIAINDASSKIKPEQIEQCEENGVEFIELWIGNDGLTLLTTERNDAVSCLTLADVYALVGPESQGVDDWSDAEPLAAELGSDTDLPDLPLTVTGPGEESGTFVSFVELVIEELNEERGQPATTRPDYQSSSDDNVIVQGVQGSPSGLGWVGYAFAREADGVKILEVDGGDGCVAPTDETVADGSYPISRPLFIYVNAEMADDSAALDAYVDLYLSEDGIRSVAEVGYVPLAPEDLAETRARWEARIRGAA</sequence>
<evidence type="ECO:0000313" key="4">
    <source>
        <dbReference type="Proteomes" id="UP000334019"/>
    </source>
</evidence>
<proteinExistence type="predicted"/>
<dbReference type="Gene3D" id="3.40.190.10">
    <property type="entry name" value="Periplasmic binding protein-like II"/>
    <property type="match status" value="2"/>
</dbReference>
<dbReference type="InterPro" id="IPR050811">
    <property type="entry name" value="Phosphate_ABC_transporter"/>
</dbReference>
<dbReference type="RefSeq" id="WP_153758070.1">
    <property type="nucleotide sequence ID" value="NZ_CP045851.1"/>
</dbReference>
<name>A0A5Q2RED5_9ACTN</name>
<keyword evidence="4" id="KW-1185">Reference proteome</keyword>
<feature type="domain" description="PBP" evidence="2">
    <location>
        <begin position="16"/>
        <end position="288"/>
    </location>
</feature>
<evidence type="ECO:0000313" key="3">
    <source>
        <dbReference type="EMBL" id="QGG93964.1"/>
    </source>
</evidence>
<dbReference type="PANTHER" id="PTHR30570">
    <property type="entry name" value="PERIPLASMIC PHOSPHATE BINDING COMPONENT OF PHOSPHATE ABC TRANSPORTER"/>
    <property type="match status" value="1"/>
</dbReference>
<dbReference type="EMBL" id="CP045851">
    <property type="protein sequence ID" value="QGG93964.1"/>
    <property type="molecule type" value="Genomic_DNA"/>
</dbReference>
<dbReference type="Proteomes" id="UP000334019">
    <property type="component" value="Chromosome"/>
</dbReference>
<dbReference type="Pfam" id="PF12849">
    <property type="entry name" value="PBP_like_2"/>
    <property type="match status" value="1"/>
</dbReference>
<accession>A0A5Q2RED5</accession>
<dbReference type="InterPro" id="IPR024370">
    <property type="entry name" value="PBP_domain"/>
</dbReference>
<keyword evidence="1" id="KW-0732">Signal</keyword>
<dbReference type="KEGG" id="atq:GH723_01940"/>
<dbReference type="AlphaFoldDB" id="A0A5Q2RED5"/>